<dbReference type="InterPro" id="IPR011071">
    <property type="entry name" value="Lyase_8-like_C"/>
</dbReference>
<dbReference type="eggNOG" id="COG5492">
    <property type="taxonomic scope" value="Bacteria"/>
</dbReference>
<evidence type="ECO:0000313" key="11">
    <source>
        <dbReference type="Proteomes" id="UP000001635"/>
    </source>
</evidence>
<dbReference type="EMBL" id="CP002955">
    <property type="protein sequence ID" value="AEL27889.1"/>
    <property type="molecule type" value="Genomic_DNA"/>
</dbReference>
<dbReference type="InterPro" id="IPR014718">
    <property type="entry name" value="GH-type_carb-bd"/>
</dbReference>
<dbReference type="STRING" id="880070.Cycma_4185"/>
<evidence type="ECO:0000259" key="8">
    <source>
        <dbReference type="Pfam" id="PF02884"/>
    </source>
</evidence>
<feature type="domain" description="Polysaccharide lyase 8 N-terminal alpha-helical" evidence="9">
    <location>
        <begin position="54"/>
        <end position="319"/>
    </location>
</feature>
<dbReference type="SUPFAM" id="SSF74650">
    <property type="entry name" value="Galactose mutarotase-like"/>
    <property type="match status" value="1"/>
</dbReference>
<sequence>MPMNNLPKKPIIIIQIIFVLLYCTKVWAQVDEIRLIRQRIVSQLKSNPIKAEEVSRLMNNIQSDGSFKYINYEDLSRTASFPQRKHTAGLVTLAQAHETEGNPYYLNKVLLNKIILATNFWVENDFVGDNWHNNQITTPGNLVNLMLLIGEKLPAELVNRAQPIISRANMNASGARPSGDRIVIAGILAKNLLFIEDKATFEEIIKIIANEIKFSTGERGMQHDYSFHHRIDRVNNTTSYGYGKYANAFGEWCDYVAGTKYAFDKDKINQLVDYYLDGVYKQLVFGVYEDISVKNRSIANRSTFQAKGTLEIERLLRSTSYRSKELKEIIKLRKGEVTPTLSFAKYFWHSEHFVLQRPNYYTTVRMFSSRNKNMEKPYNGPGITTHHRADGTNYLMLKGDEYHNIWPIYDWQKISGTTILQKPELHDGESIQKAGIMDFVGAVENGQNGTVGFDFTSPHDGTKAKKAWFFFDQSYVCLGTGIKGDKGFPVATTVDQVLIRSPISTLETGKKAVLLPDGNHKFRQLKWLYHGNIGYLFPVESSVHVTNKVETGRWSDITDQKNISNKIVSREVLKIWFDHGVNPQNGSYIYMVFPGISESELKSLYVSGTPYSILSNTKELQAVKNKEEQEVQAVFYQSGNLLLENKLNLKMDSAGIILLQLLHGKVHSMSISDPTRKLKEITFTLDGLYKVLNKNISAIKNKQSNTTFFTLKMPEKEYAGKSITFQLK</sequence>
<dbReference type="Gene3D" id="2.70.98.10">
    <property type="match status" value="1"/>
</dbReference>
<dbReference type="GO" id="GO:0016837">
    <property type="term" value="F:carbon-oxygen lyase activity, acting on polysaccharides"/>
    <property type="evidence" value="ECO:0007669"/>
    <property type="project" value="UniProtKB-ARBA"/>
</dbReference>
<keyword evidence="4" id="KW-0732">Signal</keyword>
<evidence type="ECO:0000313" key="10">
    <source>
        <dbReference type="EMBL" id="AEL27889.1"/>
    </source>
</evidence>
<evidence type="ECO:0000256" key="6">
    <source>
        <dbReference type="ARBA" id="ARBA00023239"/>
    </source>
</evidence>
<dbReference type="SUPFAM" id="SSF49863">
    <property type="entry name" value="Hyaluronate lyase-like, C-terminal domain"/>
    <property type="match status" value="1"/>
</dbReference>
<dbReference type="AlphaFoldDB" id="G0IV90"/>
<keyword evidence="5" id="KW-0106">Calcium</keyword>
<comment type="subunit">
    <text evidence="3">Monomer.</text>
</comment>
<dbReference type="GO" id="GO:0005975">
    <property type="term" value="P:carbohydrate metabolic process"/>
    <property type="evidence" value="ECO:0007669"/>
    <property type="project" value="InterPro"/>
</dbReference>
<evidence type="ECO:0000256" key="4">
    <source>
        <dbReference type="ARBA" id="ARBA00022729"/>
    </source>
</evidence>
<protein>
    <submittedName>
        <fullName evidence="10">Polysaccharide lyase family 8</fullName>
    </submittedName>
</protein>
<evidence type="ECO:0000256" key="5">
    <source>
        <dbReference type="ARBA" id="ARBA00022837"/>
    </source>
</evidence>
<dbReference type="Gene3D" id="2.60.220.10">
    <property type="entry name" value="Polysaccharide lyase family 8-like, C-terminal"/>
    <property type="match status" value="1"/>
</dbReference>
<dbReference type="KEGG" id="cmr:Cycma_4185"/>
<keyword evidence="6 10" id="KW-0456">Lyase</keyword>
<feature type="domain" description="Polysaccharide lyase family 8 central" evidence="7">
    <location>
        <begin position="345"/>
        <end position="597"/>
    </location>
</feature>
<dbReference type="InterPro" id="IPR004103">
    <property type="entry name" value="Lyase_8_C"/>
</dbReference>
<dbReference type="Pfam" id="PF02278">
    <property type="entry name" value="Lyase_8"/>
    <property type="match status" value="1"/>
</dbReference>
<dbReference type="GO" id="GO:0005576">
    <property type="term" value="C:extracellular region"/>
    <property type="evidence" value="ECO:0007669"/>
    <property type="project" value="InterPro"/>
</dbReference>
<reference evidence="11" key="1">
    <citation type="submission" date="2011-07" db="EMBL/GenBank/DDBJ databases">
        <title>The complete genome of Cyclobacterium marinum DSM 745.</title>
        <authorList>
            <person name="Lucas S."/>
            <person name="Han J."/>
            <person name="Lapidus A."/>
            <person name="Bruce D."/>
            <person name="Goodwin L."/>
            <person name="Pitluck S."/>
            <person name="Peters L."/>
            <person name="Kyrpides N."/>
            <person name="Mavromatis K."/>
            <person name="Ivanova N."/>
            <person name="Ovchinnikova G."/>
            <person name="Chertkov O."/>
            <person name="Detter J.C."/>
            <person name="Tapia R."/>
            <person name="Han C."/>
            <person name="Land M."/>
            <person name="Hauser L."/>
            <person name="Markowitz V."/>
            <person name="Cheng J.-F."/>
            <person name="Hugenholtz P."/>
            <person name="Woyke T."/>
            <person name="Wu D."/>
            <person name="Tindall B."/>
            <person name="Schuetze A."/>
            <person name="Brambilla E."/>
            <person name="Klenk H.-P."/>
            <person name="Eisen J.A."/>
        </authorList>
    </citation>
    <scope>NUCLEOTIDE SEQUENCE [LARGE SCALE GENOMIC DNA]</scope>
    <source>
        <strain evidence="11">ATCC 25205 / DSM 745 / LMG 13164 / NCIMB 1802</strain>
    </source>
</reference>
<dbReference type="GO" id="GO:0030246">
    <property type="term" value="F:carbohydrate binding"/>
    <property type="evidence" value="ECO:0007669"/>
    <property type="project" value="InterPro"/>
</dbReference>
<dbReference type="InterPro" id="IPR011013">
    <property type="entry name" value="Gal_mutarotase_sf_dom"/>
</dbReference>
<dbReference type="HOGENOM" id="CLU_004172_2_1_10"/>
<dbReference type="Gene3D" id="1.50.10.100">
    <property type="entry name" value="Chondroitin AC/alginate lyase"/>
    <property type="match status" value="1"/>
</dbReference>
<comment type="similarity">
    <text evidence="2">Belongs to the polysaccharide lyase 8 family.</text>
</comment>
<evidence type="ECO:0000259" key="9">
    <source>
        <dbReference type="Pfam" id="PF08124"/>
    </source>
</evidence>
<feature type="domain" description="Polysaccharide lyase family 8 C-terminal" evidence="8">
    <location>
        <begin position="612"/>
        <end position="682"/>
    </location>
</feature>
<organism evidence="10 11">
    <name type="scientific">Cyclobacterium marinum (strain ATCC 25205 / DSM 745 / LMG 13164 / NCIMB 1802)</name>
    <name type="common">Flectobacillus marinus</name>
    <dbReference type="NCBI Taxonomy" id="880070"/>
    <lineage>
        <taxon>Bacteria</taxon>
        <taxon>Pseudomonadati</taxon>
        <taxon>Bacteroidota</taxon>
        <taxon>Cytophagia</taxon>
        <taxon>Cytophagales</taxon>
        <taxon>Cyclobacteriaceae</taxon>
        <taxon>Cyclobacterium</taxon>
    </lineage>
</organism>
<proteinExistence type="inferred from homology"/>
<dbReference type="PANTHER" id="PTHR38481:SF1">
    <property type="entry name" value="HYALURONATE LYASE"/>
    <property type="match status" value="1"/>
</dbReference>
<evidence type="ECO:0000256" key="1">
    <source>
        <dbReference type="ARBA" id="ARBA00001913"/>
    </source>
</evidence>
<keyword evidence="11" id="KW-1185">Reference proteome</keyword>
<accession>G0IV90</accession>
<dbReference type="InterPro" id="IPR038970">
    <property type="entry name" value="Lyase_8"/>
</dbReference>
<dbReference type="InterPro" id="IPR003159">
    <property type="entry name" value="Lyase_8_central_dom"/>
</dbReference>
<dbReference type="InterPro" id="IPR008929">
    <property type="entry name" value="Chondroitin_lyas"/>
</dbReference>
<evidence type="ECO:0000256" key="2">
    <source>
        <dbReference type="ARBA" id="ARBA00006699"/>
    </source>
</evidence>
<dbReference type="Pfam" id="PF08124">
    <property type="entry name" value="Lyase_8_N"/>
    <property type="match status" value="1"/>
</dbReference>
<name>G0IV90_CYCMS</name>
<evidence type="ECO:0000256" key="3">
    <source>
        <dbReference type="ARBA" id="ARBA00011245"/>
    </source>
</evidence>
<gene>
    <name evidence="10" type="ordered locus">Cycma_4185</name>
</gene>
<dbReference type="Proteomes" id="UP000001635">
    <property type="component" value="Chromosome"/>
</dbReference>
<comment type="cofactor">
    <cofactor evidence="1">
        <name>Ca(2+)</name>
        <dbReference type="ChEBI" id="CHEBI:29108"/>
    </cofactor>
</comment>
<dbReference type="PANTHER" id="PTHR38481">
    <property type="entry name" value="HYALURONATE LYASE"/>
    <property type="match status" value="1"/>
</dbReference>
<evidence type="ECO:0000259" key="7">
    <source>
        <dbReference type="Pfam" id="PF02278"/>
    </source>
</evidence>
<dbReference type="SUPFAM" id="SSF48230">
    <property type="entry name" value="Chondroitin AC/alginate lyase"/>
    <property type="match status" value="1"/>
</dbReference>
<dbReference type="Pfam" id="PF02884">
    <property type="entry name" value="Lyase_8_C"/>
    <property type="match status" value="1"/>
</dbReference>
<dbReference type="InterPro" id="IPR012970">
    <property type="entry name" value="Lyase_8_alpha_N"/>
</dbReference>